<evidence type="ECO:0000313" key="1">
    <source>
        <dbReference type="EMBL" id="JAE10427.1"/>
    </source>
</evidence>
<name>A0A0A9FDJ1_ARUDO</name>
<protein>
    <submittedName>
        <fullName evidence="1">Uncharacterized protein</fullName>
    </submittedName>
</protein>
<proteinExistence type="predicted"/>
<sequence>MIFKEVTHLNRQLGLCITYIKLVFHSTNKKHNLFFFRFIKHILKWKQ</sequence>
<dbReference type="AlphaFoldDB" id="A0A0A9FDJ1"/>
<reference evidence="1" key="2">
    <citation type="journal article" date="2015" name="Data Brief">
        <title>Shoot transcriptome of the giant reed, Arundo donax.</title>
        <authorList>
            <person name="Barrero R.A."/>
            <person name="Guerrero F.D."/>
            <person name="Moolhuijzen P."/>
            <person name="Goolsby J.A."/>
            <person name="Tidwell J."/>
            <person name="Bellgard S.E."/>
            <person name="Bellgard M.I."/>
        </authorList>
    </citation>
    <scope>NUCLEOTIDE SEQUENCE</scope>
    <source>
        <tissue evidence="1">Shoot tissue taken approximately 20 cm above the soil surface</tissue>
    </source>
</reference>
<reference evidence="1" key="1">
    <citation type="submission" date="2014-09" db="EMBL/GenBank/DDBJ databases">
        <authorList>
            <person name="Magalhaes I.L.F."/>
            <person name="Oliveira U."/>
            <person name="Santos F.R."/>
            <person name="Vidigal T.H.D.A."/>
            <person name="Brescovit A.D."/>
            <person name="Santos A.J."/>
        </authorList>
    </citation>
    <scope>NUCLEOTIDE SEQUENCE</scope>
    <source>
        <tissue evidence="1">Shoot tissue taken approximately 20 cm above the soil surface</tissue>
    </source>
</reference>
<accession>A0A0A9FDJ1</accession>
<organism evidence="1">
    <name type="scientific">Arundo donax</name>
    <name type="common">Giant reed</name>
    <name type="synonym">Donax arundinaceus</name>
    <dbReference type="NCBI Taxonomy" id="35708"/>
    <lineage>
        <taxon>Eukaryota</taxon>
        <taxon>Viridiplantae</taxon>
        <taxon>Streptophyta</taxon>
        <taxon>Embryophyta</taxon>
        <taxon>Tracheophyta</taxon>
        <taxon>Spermatophyta</taxon>
        <taxon>Magnoliopsida</taxon>
        <taxon>Liliopsida</taxon>
        <taxon>Poales</taxon>
        <taxon>Poaceae</taxon>
        <taxon>PACMAD clade</taxon>
        <taxon>Arundinoideae</taxon>
        <taxon>Arundineae</taxon>
        <taxon>Arundo</taxon>
    </lineage>
</organism>
<dbReference type="EMBL" id="GBRH01187469">
    <property type="protein sequence ID" value="JAE10427.1"/>
    <property type="molecule type" value="Transcribed_RNA"/>
</dbReference>